<keyword evidence="3" id="KW-1185">Reference proteome</keyword>
<dbReference type="AlphaFoldDB" id="A0AAN1CY92"/>
<feature type="transmembrane region" description="Helical" evidence="1">
    <location>
        <begin position="27"/>
        <end position="47"/>
    </location>
</feature>
<name>A0AAN1CY92_VIBNA</name>
<dbReference type="EMBL" id="CP016346">
    <property type="protein sequence ID" value="ANQ14600.1"/>
    <property type="molecule type" value="Genomic_DNA"/>
</dbReference>
<dbReference type="InterPro" id="IPR032820">
    <property type="entry name" value="ATPase_put"/>
</dbReference>
<keyword evidence="1" id="KW-0472">Membrane</keyword>
<dbReference type="Pfam" id="PF09527">
    <property type="entry name" value="ATPase_gene1"/>
    <property type="match status" value="1"/>
</dbReference>
<evidence type="ECO:0000313" key="3">
    <source>
        <dbReference type="Proteomes" id="UP000092741"/>
    </source>
</evidence>
<reference evidence="2 3" key="1">
    <citation type="submission" date="2016-07" db="EMBL/GenBank/DDBJ databases">
        <title>Developing Vibrio natriegens as a novel, fast-growing host for biotechnology.</title>
        <authorList>
            <person name="Weinstock M.T."/>
            <person name="Hesek E.D."/>
            <person name="Wilson C.M."/>
            <person name="Gibson D.G."/>
        </authorList>
    </citation>
    <scope>NUCLEOTIDE SEQUENCE [LARGE SCALE GENOMIC DNA]</scope>
    <source>
        <strain evidence="2 3">ATCC 14048</strain>
    </source>
</reference>
<keyword evidence="1" id="KW-1133">Transmembrane helix</keyword>
<organism evidence="2 3">
    <name type="scientific">Vibrio natriegens NBRC 15636 = ATCC 14048 = DSM 759</name>
    <dbReference type="NCBI Taxonomy" id="1219067"/>
    <lineage>
        <taxon>Bacteria</taxon>
        <taxon>Pseudomonadati</taxon>
        <taxon>Pseudomonadota</taxon>
        <taxon>Gammaproteobacteria</taxon>
        <taxon>Vibrionales</taxon>
        <taxon>Vibrionaceae</taxon>
        <taxon>Vibrio</taxon>
    </lineage>
</organism>
<protein>
    <recommendedName>
        <fullName evidence="4">ATP synthase protein I</fullName>
    </recommendedName>
</protein>
<proteinExistence type="predicted"/>
<accession>A0AAN1CY92</accession>
<evidence type="ECO:0008006" key="4">
    <source>
        <dbReference type="Google" id="ProtNLM"/>
    </source>
</evidence>
<gene>
    <name evidence="2" type="ORF">BA890_17810</name>
</gene>
<evidence type="ECO:0000256" key="1">
    <source>
        <dbReference type="SAM" id="Phobius"/>
    </source>
</evidence>
<keyword evidence="1" id="KW-0812">Transmembrane</keyword>
<dbReference type="RefSeq" id="WP_020335247.1">
    <property type="nucleotide sequence ID" value="NZ_ATFJ01000036.1"/>
</dbReference>
<dbReference type="KEGG" id="vna:PN96_22315"/>
<feature type="transmembrane region" description="Helical" evidence="1">
    <location>
        <begin position="67"/>
        <end position="87"/>
    </location>
</feature>
<sequence length="89" mass="10228">MRKLDDLKKKTERQVDRMKKAERERHTLIGQTIYLGTLGLLLALPIVGGAYLGHWIDSMIEGYSVRWTISFILLGVIVGMINVYLLIRQ</sequence>
<dbReference type="GeneID" id="70915585"/>
<dbReference type="Proteomes" id="UP000092741">
    <property type="component" value="Chromosome 2"/>
</dbReference>
<evidence type="ECO:0000313" key="2">
    <source>
        <dbReference type="EMBL" id="ANQ14600.1"/>
    </source>
</evidence>